<accession>A0A9N9LMM0</accession>
<comment type="caution">
    <text evidence="5">The sequence shown here is derived from an EMBL/GenBank/DDBJ whole genome shotgun (WGS) entry which is preliminary data.</text>
</comment>
<dbReference type="InterPro" id="IPR036188">
    <property type="entry name" value="FAD/NAD-bd_sf"/>
</dbReference>
<proteinExistence type="inferred from homology"/>
<keyword evidence="3" id="KW-0274">FAD</keyword>
<name>A0A9N9LMM0_9HELO</name>
<gene>
    <name evidence="5" type="ORF">HYALB_00009745</name>
</gene>
<sequence length="509" mass="56828">MEEYDLIIIGAGPSGLPLAKTHLQLSPNSALLILEAQQSVGGTWAKERTYPGLISNNLHPLFEYSDFPMSEERFGTRKGEHIEGAVLSEYFHAYAMHFGVLGCVRFGARVGSCEMGGRGWVVRYVVEGEGKGERVVRGRKLVCAMGSTSQEYVPSFRGMEGFKGMMFHSKEVPWRRKDMEGAKNVVVVGGSKSAADAVYMNASEGRHVDWIIRASGKGPAWLSWPHVSPLQLHVEKLSTTRFFTFLSPCFDTDSYPTIRKFFHNTRIGRFLVRSFFKLIEGDLISQGKYNDHPESKKLIPPQSPFWSGTSLGIFNYPTDLMSLFQKGLIHVHRVDISELTEHGVLLSSGEEVKADTLILATGWKLLPSVKFLPENVLTDEKMGLTSSNFNVEKKKAAAQELVKRFPVLSERLPTLIHPSEQTSSSYSLYQASIPPNFLTSRNFAYAGLALSLRGLMVYEIQALWLLAFLADSLTLPVPTEEEAEWEAISRNVFYQMRAGQGIGGRRSWG</sequence>
<evidence type="ECO:0000313" key="6">
    <source>
        <dbReference type="Proteomes" id="UP000701801"/>
    </source>
</evidence>
<dbReference type="GO" id="GO:0050660">
    <property type="term" value="F:flavin adenine dinucleotide binding"/>
    <property type="evidence" value="ECO:0007669"/>
    <property type="project" value="InterPro"/>
</dbReference>
<evidence type="ECO:0000256" key="4">
    <source>
        <dbReference type="ARBA" id="ARBA00023002"/>
    </source>
</evidence>
<protein>
    <submittedName>
        <fullName evidence="5">Uncharacterized protein</fullName>
    </submittedName>
</protein>
<dbReference type="GO" id="GO:0050661">
    <property type="term" value="F:NADP binding"/>
    <property type="evidence" value="ECO:0007669"/>
    <property type="project" value="InterPro"/>
</dbReference>
<comment type="similarity">
    <text evidence="1">Belongs to the FMO family.</text>
</comment>
<dbReference type="Gene3D" id="3.50.50.60">
    <property type="entry name" value="FAD/NAD(P)-binding domain"/>
    <property type="match status" value="1"/>
</dbReference>
<dbReference type="InterPro" id="IPR050346">
    <property type="entry name" value="FMO-like"/>
</dbReference>
<dbReference type="Pfam" id="PF00743">
    <property type="entry name" value="FMO-like"/>
    <property type="match status" value="1"/>
</dbReference>
<reference evidence="5" key="1">
    <citation type="submission" date="2021-07" db="EMBL/GenBank/DDBJ databases">
        <authorList>
            <person name="Durling M."/>
        </authorList>
    </citation>
    <scope>NUCLEOTIDE SEQUENCE</scope>
</reference>
<organism evidence="5 6">
    <name type="scientific">Hymenoscyphus albidus</name>
    <dbReference type="NCBI Taxonomy" id="595503"/>
    <lineage>
        <taxon>Eukaryota</taxon>
        <taxon>Fungi</taxon>
        <taxon>Dikarya</taxon>
        <taxon>Ascomycota</taxon>
        <taxon>Pezizomycotina</taxon>
        <taxon>Leotiomycetes</taxon>
        <taxon>Helotiales</taxon>
        <taxon>Helotiaceae</taxon>
        <taxon>Hymenoscyphus</taxon>
    </lineage>
</organism>
<dbReference type="AlphaFoldDB" id="A0A9N9LMM0"/>
<keyword evidence="6" id="KW-1185">Reference proteome</keyword>
<dbReference type="Proteomes" id="UP000701801">
    <property type="component" value="Unassembled WGS sequence"/>
</dbReference>
<keyword evidence="4" id="KW-0560">Oxidoreductase</keyword>
<evidence type="ECO:0000256" key="2">
    <source>
        <dbReference type="ARBA" id="ARBA00022630"/>
    </source>
</evidence>
<dbReference type="InterPro" id="IPR020946">
    <property type="entry name" value="Flavin_mOase-like"/>
</dbReference>
<dbReference type="GO" id="GO:0004499">
    <property type="term" value="F:N,N-dimethylaniline monooxygenase activity"/>
    <property type="evidence" value="ECO:0007669"/>
    <property type="project" value="InterPro"/>
</dbReference>
<dbReference type="SUPFAM" id="SSF51905">
    <property type="entry name" value="FAD/NAD(P)-binding domain"/>
    <property type="match status" value="1"/>
</dbReference>
<evidence type="ECO:0000256" key="3">
    <source>
        <dbReference type="ARBA" id="ARBA00022827"/>
    </source>
</evidence>
<keyword evidence="2" id="KW-0285">Flavoprotein</keyword>
<dbReference type="PANTHER" id="PTHR23023">
    <property type="entry name" value="DIMETHYLANILINE MONOOXYGENASE"/>
    <property type="match status" value="1"/>
</dbReference>
<dbReference type="OrthoDB" id="2915840at2759"/>
<dbReference type="EMBL" id="CAJVRM010000096">
    <property type="protein sequence ID" value="CAG8974256.1"/>
    <property type="molecule type" value="Genomic_DNA"/>
</dbReference>
<evidence type="ECO:0000256" key="1">
    <source>
        <dbReference type="ARBA" id="ARBA00009183"/>
    </source>
</evidence>
<evidence type="ECO:0000313" key="5">
    <source>
        <dbReference type="EMBL" id="CAG8974256.1"/>
    </source>
</evidence>